<proteinExistence type="predicted"/>
<accession>A0A1C0TIT3</accession>
<dbReference type="EMBL" id="MAUJ01000023">
    <property type="protein sequence ID" value="OCQ17924.1"/>
    <property type="molecule type" value="Genomic_DNA"/>
</dbReference>
<organism evidence="1 2">
    <name type="scientific">Pseudoalteromonas luteoviolacea</name>
    <dbReference type="NCBI Taxonomy" id="43657"/>
    <lineage>
        <taxon>Bacteria</taxon>
        <taxon>Pseudomonadati</taxon>
        <taxon>Pseudomonadota</taxon>
        <taxon>Gammaproteobacteria</taxon>
        <taxon>Alteromonadales</taxon>
        <taxon>Pseudoalteromonadaceae</taxon>
        <taxon>Pseudoalteromonas</taxon>
    </lineage>
</organism>
<name>A0A1C0TIT3_9GAMM</name>
<reference evidence="2" key="1">
    <citation type="submission" date="2016-07" db="EMBL/GenBank/DDBJ databases">
        <authorList>
            <person name="Florea S."/>
            <person name="Webb J.S."/>
            <person name="Jaromczyk J."/>
            <person name="Schardl C.L."/>
        </authorList>
    </citation>
    <scope>NUCLEOTIDE SEQUENCE [LARGE SCALE GENOMIC DNA]</scope>
    <source>
        <strain evidence="2">IPB1</strain>
    </source>
</reference>
<sequence length="59" mass="6668">MLRVEINGPIYDAKVQAKGYGSWSCIFHNSADTTSLLKTCKKKRSKRALQQPLHMSESN</sequence>
<dbReference type="Proteomes" id="UP000093366">
    <property type="component" value="Unassembled WGS sequence"/>
</dbReference>
<dbReference type="AlphaFoldDB" id="A0A1C0TIT3"/>
<gene>
    <name evidence="1" type="ORF">A7985_25075</name>
</gene>
<protein>
    <submittedName>
        <fullName evidence="1">Uncharacterized protein</fullName>
    </submittedName>
</protein>
<comment type="caution">
    <text evidence="1">The sequence shown here is derived from an EMBL/GenBank/DDBJ whole genome shotgun (WGS) entry which is preliminary data.</text>
</comment>
<evidence type="ECO:0000313" key="2">
    <source>
        <dbReference type="Proteomes" id="UP000093366"/>
    </source>
</evidence>
<evidence type="ECO:0000313" key="1">
    <source>
        <dbReference type="EMBL" id="OCQ17924.1"/>
    </source>
</evidence>